<gene>
    <name evidence="1" type="ORF">BCR39DRAFT_120102</name>
</gene>
<comment type="caution">
    <text evidence="1">The sequence shown here is derived from an EMBL/GenBank/DDBJ whole genome shotgun (WGS) entry which is preliminary data.</text>
</comment>
<dbReference type="InParanoid" id="A0A1Y2BIR0"/>
<reference evidence="1 2" key="1">
    <citation type="submission" date="2016-07" db="EMBL/GenBank/DDBJ databases">
        <title>Pervasive Adenine N6-methylation of Active Genes in Fungi.</title>
        <authorList>
            <consortium name="DOE Joint Genome Institute"/>
            <person name="Mondo S.J."/>
            <person name="Dannebaum R.O."/>
            <person name="Kuo R.C."/>
            <person name="Labutti K."/>
            <person name="Haridas S."/>
            <person name="Kuo A."/>
            <person name="Salamov A."/>
            <person name="Ahrendt S.R."/>
            <person name="Lipzen A."/>
            <person name="Sullivan W."/>
            <person name="Andreopoulos W.B."/>
            <person name="Clum A."/>
            <person name="Lindquist E."/>
            <person name="Daum C."/>
            <person name="Ramamoorthy G.K."/>
            <person name="Gryganskyi A."/>
            <person name="Culley D."/>
            <person name="Magnuson J.K."/>
            <person name="James T.Y."/>
            <person name="O'Malley M.A."/>
            <person name="Stajich J.E."/>
            <person name="Spatafora J.W."/>
            <person name="Visel A."/>
            <person name="Grigoriev I.V."/>
        </authorList>
    </citation>
    <scope>NUCLEOTIDE SEQUENCE [LARGE SCALE GENOMIC DNA]</scope>
    <source>
        <strain evidence="1 2">68-887.2</strain>
    </source>
</reference>
<accession>A0A1Y2BIR0</accession>
<dbReference type="AlphaFoldDB" id="A0A1Y2BIR0"/>
<organism evidence="1 2">
    <name type="scientific">Naematelia encephala</name>
    <dbReference type="NCBI Taxonomy" id="71784"/>
    <lineage>
        <taxon>Eukaryota</taxon>
        <taxon>Fungi</taxon>
        <taxon>Dikarya</taxon>
        <taxon>Basidiomycota</taxon>
        <taxon>Agaricomycotina</taxon>
        <taxon>Tremellomycetes</taxon>
        <taxon>Tremellales</taxon>
        <taxon>Naemateliaceae</taxon>
        <taxon>Naematelia</taxon>
    </lineage>
</organism>
<name>A0A1Y2BIR0_9TREE</name>
<proteinExistence type="predicted"/>
<sequence length="62" mass="6862">MRKVIIRFIVSATSLTSGIDSATSIENFGTDSCEVLHDDRWILEKASLSTLWRGARFTSASL</sequence>
<evidence type="ECO:0000313" key="2">
    <source>
        <dbReference type="Proteomes" id="UP000193986"/>
    </source>
</evidence>
<protein>
    <submittedName>
        <fullName evidence="1">Uncharacterized protein</fullName>
    </submittedName>
</protein>
<dbReference type="Proteomes" id="UP000193986">
    <property type="component" value="Unassembled WGS sequence"/>
</dbReference>
<evidence type="ECO:0000313" key="1">
    <source>
        <dbReference type="EMBL" id="ORY34666.1"/>
    </source>
</evidence>
<keyword evidence="2" id="KW-1185">Reference proteome</keyword>
<dbReference type="EMBL" id="MCFC01000002">
    <property type="protein sequence ID" value="ORY34666.1"/>
    <property type="molecule type" value="Genomic_DNA"/>
</dbReference>